<dbReference type="SMART" id="SM00829">
    <property type="entry name" value="PKS_ER"/>
    <property type="match status" value="1"/>
</dbReference>
<evidence type="ECO:0000256" key="7">
    <source>
        <dbReference type="RuleBase" id="RU361277"/>
    </source>
</evidence>
<evidence type="ECO:0000313" key="9">
    <source>
        <dbReference type="EMBL" id="MBO1900347.1"/>
    </source>
</evidence>
<dbReference type="InterPro" id="IPR013149">
    <property type="entry name" value="ADH-like_C"/>
</dbReference>
<organism evidence="9 10">
    <name type="scientific">Leucobacter weissii</name>
    <dbReference type="NCBI Taxonomy" id="1983706"/>
    <lineage>
        <taxon>Bacteria</taxon>
        <taxon>Bacillati</taxon>
        <taxon>Actinomycetota</taxon>
        <taxon>Actinomycetes</taxon>
        <taxon>Micrococcales</taxon>
        <taxon>Microbacteriaceae</taxon>
        <taxon>Leucobacter</taxon>
    </lineage>
</organism>
<name>A0A939MK84_9MICO</name>
<proteinExistence type="inferred from homology"/>
<keyword evidence="6" id="KW-0520">NAD</keyword>
<dbReference type="PANTHER" id="PTHR43880">
    <property type="entry name" value="ALCOHOL DEHYDROGENASE"/>
    <property type="match status" value="1"/>
</dbReference>
<dbReference type="InterPro" id="IPR011032">
    <property type="entry name" value="GroES-like_sf"/>
</dbReference>
<dbReference type="AlphaFoldDB" id="A0A939MK84"/>
<dbReference type="PROSITE" id="PS00059">
    <property type="entry name" value="ADH_ZINC"/>
    <property type="match status" value="1"/>
</dbReference>
<evidence type="ECO:0000256" key="1">
    <source>
        <dbReference type="ARBA" id="ARBA00001947"/>
    </source>
</evidence>
<evidence type="ECO:0000256" key="2">
    <source>
        <dbReference type="ARBA" id="ARBA00008072"/>
    </source>
</evidence>
<dbReference type="GO" id="GO:0051903">
    <property type="term" value="F:S-(hydroxymethyl)glutathione dehydrogenase [NAD(P)+] activity"/>
    <property type="evidence" value="ECO:0007669"/>
    <property type="project" value="TreeGrafter"/>
</dbReference>
<protein>
    <submittedName>
        <fullName evidence="9">Zn-dependent alcohol dehydrogenase</fullName>
    </submittedName>
</protein>
<evidence type="ECO:0000256" key="3">
    <source>
        <dbReference type="ARBA" id="ARBA00022723"/>
    </source>
</evidence>
<dbReference type="RefSeq" id="WP_208094995.1">
    <property type="nucleotide sequence ID" value="NZ_JAGDYM010000001.1"/>
</dbReference>
<dbReference type="Pfam" id="PF00107">
    <property type="entry name" value="ADH_zinc_N"/>
    <property type="match status" value="1"/>
</dbReference>
<keyword evidence="4 7" id="KW-0862">Zinc</keyword>
<sequence>MKTTGALLREQKAPFEVTELELREPGPDEVLVDIRASGVCASDAHTRTGRIPSPLPAVLGHEGSGVVLRTGANVTHVAPGDHVALSWMPSCDTCRHCRAGRPVLCTAAAPYLLAGTLLDGSTSLRHEGRAVHQYSFLSTFADAAVVPKNSAIKVDPSVPFEVAALIGCAVLTGYGAAVNRAGVTPGSTVLIFGAGGVGLSAIMGARVAGAAQIIVVDPAEHKRAEALGFGATHTLSSDDDVVARVAELSDGFGADFTIDGVGAPGILDTAFRATVKGGTIVCVGMPAPGAQSSITGPALVRDEKIVTGSLYGSSVPQRDVPMIAELYRQGRLPLDRLITQRYRLEQINEAFDDLEAGRLNRGVIVFDSVRADDSRSTNDTHLQGGTHA</sequence>
<dbReference type="SUPFAM" id="SSF51735">
    <property type="entry name" value="NAD(P)-binding Rossmann-fold domains"/>
    <property type="match status" value="1"/>
</dbReference>
<comment type="cofactor">
    <cofactor evidence="1 7">
        <name>Zn(2+)</name>
        <dbReference type="ChEBI" id="CHEBI:29105"/>
    </cofactor>
</comment>
<dbReference type="InterPro" id="IPR013154">
    <property type="entry name" value="ADH-like_N"/>
</dbReference>
<dbReference type="GO" id="GO:0005829">
    <property type="term" value="C:cytosol"/>
    <property type="evidence" value="ECO:0007669"/>
    <property type="project" value="TreeGrafter"/>
</dbReference>
<evidence type="ECO:0000313" key="10">
    <source>
        <dbReference type="Proteomes" id="UP000664382"/>
    </source>
</evidence>
<dbReference type="GO" id="GO:0046294">
    <property type="term" value="P:formaldehyde catabolic process"/>
    <property type="evidence" value="ECO:0007669"/>
    <property type="project" value="TreeGrafter"/>
</dbReference>
<keyword evidence="10" id="KW-1185">Reference proteome</keyword>
<dbReference type="InterPro" id="IPR002328">
    <property type="entry name" value="ADH_Zn_CS"/>
</dbReference>
<dbReference type="CDD" id="cd08279">
    <property type="entry name" value="Zn_ADH_class_III"/>
    <property type="match status" value="1"/>
</dbReference>
<comment type="caution">
    <text evidence="9">The sequence shown here is derived from an EMBL/GenBank/DDBJ whole genome shotgun (WGS) entry which is preliminary data.</text>
</comment>
<dbReference type="Pfam" id="PF08240">
    <property type="entry name" value="ADH_N"/>
    <property type="match status" value="1"/>
</dbReference>
<reference evidence="9" key="1">
    <citation type="submission" date="2021-03" db="EMBL/GenBank/DDBJ databases">
        <title>Leucobacter chromiisoli sp. nov., isolated from chromium-containing soil of chemical plant.</title>
        <authorList>
            <person name="Xu Z."/>
        </authorList>
    </citation>
    <scope>NUCLEOTIDE SEQUENCE</scope>
    <source>
        <strain evidence="9">S27</strain>
    </source>
</reference>
<dbReference type="Gene3D" id="3.90.180.10">
    <property type="entry name" value="Medium-chain alcohol dehydrogenases, catalytic domain"/>
    <property type="match status" value="1"/>
</dbReference>
<dbReference type="GO" id="GO:0008270">
    <property type="term" value="F:zinc ion binding"/>
    <property type="evidence" value="ECO:0007669"/>
    <property type="project" value="InterPro"/>
</dbReference>
<keyword evidence="3 7" id="KW-0479">Metal-binding</keyword>
<evidence type="ECO:0000256" key="5">
    <source>
        <dbReference type="ARBA" id="ARBA00023002"/>
    </source>
</evidence>
<gene>
    <name evidence="9" type="ORF">J4H92_00095</name>
</gene>
<dbReference type="FunFam" id="3.40.50.720:FF:000003">
    <property type="entry name" value="S-(hydroxymethyl)glutathione dehydrogenase"/>
    <property type="match status" value="1"/>
</dbReference>
<comment type="similarity">
    <text evidence="2 7">Belongs to the zinc-containing alcohol dehydrogenase family.</text>
</comment>
<dbReference type="SUPFAM" id="SSF50129">
    <property type="entry name" value="GroES-like"/>
    <property type="match status" value="2"/>
</dbReference>
<evidence type="ECO:0000256" key="6">
    <source>
        <dbReference type="ARBA" id="ARBA00023027"/>
    </source>
</evidence>
<evidence type="ECO:0000259" key="8">
    <source>
        <dbReference type="SMART" id="SM00829"/>
    </source>
</evidence>
<accession>A0A939MK84</accession>
<evidence type="ECO:0000256" key="4">
    <source>
        <dbReference type="ARBA" id="ARBA00022833"/>
    </source>
</evidence>
<dbReference type="EMBL" id="JAGDYM010000001">
    <property type="protein sequence ID" value="MBO1900347.1"/>
    <property type="molecule type" value="Genomic_DNA"/>
</dbReference>
<dbReference type="Gene3D" id="3.40.50.720">
    <property type="entry name" value="NAD(P)-binding Rossmann-like Domain"/>
    <property type="match status" value="1"/>
</dbReference>
<dbReference type="PANTHER" id="PTHR43880:SF12">
    <property type="entry name" value="ALCOHOL DEHYDROGENASE CLASS-3"/>
    <property type="match status" value="1"/>
</dbReference>
<feature type="domain" description="Enoyl reductase (ER)" evidence="8">
    <location>
        <begin position="6"/>
        <end position="366"/>
    </location>
</feature>
<dbReference type="InterPro" id="IPR020843">
    <property type="entry name" value="ER"/>
</dbReference>
<dbReference type="Proteomes" id="UP000664382">
    <property type="component" value="Unassembled WGS sequence"/>
</dbReference>
<keyword evidence="5" id="KW-0560">Oxidoreductase</keyword>
<dbReference type="InterPro" id="IPR036291">
    <property type="entry name" value="NAD(P)-bd_dom_sf"/>
</dbReference>